<keyword evidence="2" id="KW-1133">Transmembrane helix</keyword>
<feature type="compositionally biased region" description="Polar residues" evidence="1">
    <location>
        <begin position="317"/>
        <end position="333"/>
    </location>
</feature>
<feature type="region of interest" description="Disordered" evidence="1">
    <location>
        <begin position="110"/>
        <end position="174"/>
    </location>
</feature>
<evidence type="ECO:0000256" key="2">
    <source>
        <dbReference type="SAM" id="Phobius"/>
    </source>
</evidence>
<feature type="compositionally biased region" description="Polar residues" evidence="1">
    <location>
        <begin position="425"/>
        <end position="435"/>
    </location>
</feature>
<evidence type="ECO:0000313" key="3">
    <source>
        <dbReference type="Ensembl" id="ENSSSCP00030027059.1"/>
    </source>
</evidence>
<name>A0A8D0IUL7_PIG</name>
<feature type="compositionally biased region" description="Basic and acidic residues" evidence="1">
    <location>
        <begin position="220"/>
        <end position="233"/>
    </location>
</feature>
<protein>
    <recommendedName>
        <fullName evidence="5">Phosphoprotein associated with glycosphingolipid-enriched microdomains 1</fullName>
    </recommendedName>
</protein>
<accession>A0A8D0IUL7</accession>
<dbReference type="PANTHER" id="PTHR16322">
    <property type="entry name" value="PHOSPHOPROTEIN ASSOCIATED WITH GLYCOSPHINGOLIPID-ENRICHED MICRODOMAINS 1"/>
    <property type="match status" value="1"/>
</dbReference>
<evidence type="ECO:0000256" key="1">
    <source>
        <dbReference type="SAM" id="MobiDB-lite"/>
    </source>
</evidence>
<feature type="region of interest" description="Disordered" evidence="1">
    <location>
        <begin position="366"/>
        <end position="435"/>
    </location>
</feature>
<dbReference type="Proteomes" id="UP000694570">
    <property type="component" value="Unplaced"/>
</dbReference>
<evidence type="ECO:0000313" key="4">
    <source>
        <dbReference type="Proteomes" id="UP000694570"/>
    </source>
</evidence>
<dbReference type="GO" id="GO:0045121">
    <property type="term" value="C:membrane raft"/>
    <property type="evidence" value="ECO:0007669"/>
    <property type="project" value="InterPro"/>
</dbReference>
<dbReference type="Ensembl" id="ENSSSCT00030059183.1">
    <property type="protein sequence ID" value="ENSSSCP00030027059.1"/>
    <property type="gene ID" value="ENSSSCG00030042486.1"/>
</dbReference>
<keyword evidence="2" id="KW-0812">Transmembrane</keyword>
<dbReference type="GO" id="GO:0035556">
    <property type="term" value="P:intracellular signal transduction"/>
    <property type="evidence" value="ECO:0007669"/>
    <property type="project" value="InterPro"/>
</dbReference>
<organism evidence="3 4">
    <name type="scientific">Sus scrofa</name>
    <name type="common">Pig</name>
    <dbReference type="NCBI Taxonomy" id="9823"/>
    <lineage>
        <taxon>Eukaryota</taxon>
        <taxon>Metazoa</taxon>
        <taxon>Chordata</taxon>
        <taxon>Craniata</taxon>
        <taxon>Vertebrata</taxon>
        <taxon>Euteleostomi</taxon>
        <taxon>Mammalia</taxon>
        <taxon>Eutheria</taxon>
        <taxon>Laurasiatheria</taxon>
        <taxon>Artiodactyla</taxon>
        <taxon>Suina</taxon>
        <taxon>Suidae</taxon>
        <taxon>Sus</taxon>
    </lineage>
</organism>
<dbReference type="GO" id="GO:0050868">
    <property type="term" value="P:negative regulation of T cell activation"/>
    <property type="evidence" value="ECO:0007669"/>
    <property type="project" value="InterPro"/>
</dbReference>
<dbReference type="GO" id="GO:0005886">
    <property type="term" value="C:plasma membrane"/>
    <property type="evidence" value="ECO:0007669"/>
    <property type="project" value="InterPro"/>
</dbReference>
<feature type="compositionally biased region" description="Polar residues" evidence="1">
    <location>
        <begin position="110"/>
        <end position="122"/>
    </location>
</feature>
<dbReference type="PANTHER" id="PTHR16322:SF0">
    <property type="entry name" value="PHOSPHOPROTEIN ASSOCIATED WITH GLYCOSPHINGOLIPID-ENRICHED MICRODOMAINS 1"/>
    <property type="match status" value="1"/>
</dbReference>
<proteinExistence type="predicted"/>
<sequence length="435" mass="47173">MGPEGSLLSGGQMQIVLWESLAAVATFFLITFLIFLCSSCDREKKPRQHSGDHENLMNVPSDKEMFSRSVTSLATDAPASSEQNGALTNGDILSEDSTMTCMQHYEEVQTSASDLLDSQDSTGKPKCHQSRELPRIPPESAVDTMLNGRSADGDQGPGMEGPYEVLKDSSSQENMVEDCLYETVKEIKEVAAAAPPGRGHSSRSKSASALKELPGPQGDSKTDFAEYASVDRNKKCRQSANAESILGNSCDPEEEAPPPVPVKLLDENENPQEKAEGEASEESAAEGTGETNKRFSSLSYKSREEDPTLTEEEISAMYSSVNKQGQSGNKSGQSLKALESTYTSIQVAAQRSPSSCNDLYATVKDFEKTPNSVSTLPAAGRPSEEPEPDYEAIQTLNREEEKAAPETSSHRSLCPKENDYESIGDLQQSRDITRL</sequence>
<feature type="transmembrane region" description="Helical" evidence="2">
    <location>
        <begin position="15"/>
        <end position="37"/>
    </location>
</feature>
<dbReference type="Pfam" id="PF15347">
    <property type="entry name" value="PAG"/>
    <property type="match status" value="1"/>
</dbReference>
<feature type="region of interest" description="Disordered" evidence="1">
    <location>
        <begin position="191"/>
        <end position="333"/>
    </location>
</feature>
<reference evidence="3" key="1">
    <citation type="submission" date="2025-08" db="UniProtKB">
        <authorList>
            <consortium name="Ensembl"/>
        </authorList>
    </citation>
    <scope>IDENTIFICATION</scope>
</reference>
<feature type="region of interest" description="Disordered" evidence="1">
    <location>
        <begin position="45"/>
        <end position="64"/>
    </location>
</feature>
<dbReference type="AlphaFoldDB" id="A0A8D0IUL7"/>
<evidence type="ECO:0008006" key="5">
    <source>
        <dbReference type="Google" id="ProtNLM"/>
    </source>
</evidence>
<keyword evidence="2" id="KW-0472">Membrane</keyword>
<dbReference type="InterPro" id="IPR032748">
    <property type="entry name" value="PAG"/>
</dbReference>